<gene>
    <name evidence="8" type="ORF">TVAG_311640</name>
</gene>
<dbReference type="InterPro" id="IPR000719">
    <property type="entry name" value="Prot_kinase_dom"/>
</dbReference>
<dbReference type="GO" id="GO:0010506">
    <property type="term" value="P:regulation of autophagy"/>
    <property type="evidence" value="ECO:0007669"/>
    <property type="project" value="InterPro"/>
</dbReference>
<evidence type="ECO:0000256" key="4">
    <source>
        <dbReference type="ARBA" id="ARBA00022840"/>
    </source>
</evidence>
<sequence>MHCNLPTIHASQEVVLPSQIGHYQIIKKIGKGGFAVVVLALDLKTQQKVAIKIIQRKLMDTNENMKYLESELRLHSELDHPNIVKIFDVLYEEEFIAIIMEYCSNGDMFEHIQCHTMFTFTEQLEIANQLIDALNYMHKKGIYHRDIKPENILFDSNFRPKIIDFGMSVEEDFCGHSIVGTPIYMAPETFTNQCYDVKKIDIWSLGVTLHMLSAYAYPWNTCSPAQYIKNAKQGLVEVIVAAPGVMGDLIKMMLVPDPKERASYEELIVFLNNTRQHQISKQKCNIPKISASQKFSFKKKLDISTENLLFRARKTARTRMSKILPSLNNQIYLH</sequence>
<keyword evidence="9" id="KW-1185">Reference proteome</keyword>
<dbReference type="InParanoid" id="A2EJX1"/>
<dbReference type="Proteomes" id="UP000001542">
    <property type="component" value="Unassembled WGS sequence"/>
</dbReference>
<dbReference type="EMBL" id="DS113409">
    <property type="protein sequence ID" value="EAY07039.1"/>
    <property type="molecule type" value="Genomic_DNA"/>
</dbReference>
<dbReference type="VEuPathDB" id="TrichDB:TVAGG3_0324980"/>
<name>A2EJX1_TRIV3</name>
<dbReference type="RefSeq" id="XP_001319262.1">
    <property type="nucleotide sequence ID" value="XM_001319227.1"/>
</dbReference>
<feature type="binding site" evidence="5">
    <location>
        <position position="52"/>
    </location>
    <ligand>
        <name>ATP</name>
        <dbReference type="ChEBI" id="CHEBI:30616"/>
    </ligand>
</feature>
<dbReference type="SMR" id="A2EJX1"/>
<dbReference type="Pfam" id="PF00069">
    <property type="entry name" value="Pkinase"/>
    <property type="match status" value="1"/>
</dbReference>
<keyword evidence="3 8" id="KW-0418">Kinase</keyword>
<dbReference type="InterPro" id="IPR008271">
    <property type="entry name" value="Ser/Thr_kinase_AS"/>
</dbReference>
<organism evidence="8 9">
    <name type="scientific">Trichomonas vaginalis (strain ATCC PRA-98 / G3)</name>
    <dbReference type="NCBI Taxonomy" id="412133"/>
    <lineage>
        <taxon>Eukaryota</taxon>
        <taxon>Metamonada</taxon>
        <taxon>Parabasalia</taxon>
        <taxon>Trichomonadida</taxon>
        <taxon>Trichomonadidae</taxon>
        <taxon>Trichomonas</taxon>
    </lineage>
</organism>
<dbReference type="FunFam" id="1.10.510.10:FF:000578">
    <property type="entry name" value="CAMK family protein kinase"/>
    <property type="match status" value="1"/>
</dbReference>
<dbReference type="PROSITE" id="PS00108">
    <property type="entry name" value="PROTEIN_KINASE_ST"/>
    <property type="match status" value="1"/>
</dbReference>
<proteinExistence type="inferred from homology"/>
<reference evidence="8" key="1">
    <citation type="submission" date="2006-10" db="EMBL/GenBank/DDBJ databases">
        <authorList>
            <person name="Amadeo P."/>
            <person name="Zhao Q."/>
            <person name="Wortman J."/>
            <person name="Fraser-Liggett C."/>
            <person name="Carlton J."/>
        </authorList>
    </citation>
    <scope>NUCLEOTIDE SEQUENCE</scope>
    <source>
        <strain evidence="8">G3</strain>
    </source>
</reference>
<dbReference type="PROSITE" id="PS00107">
    <property type="entry name" value="PROTEIN_KINASE_ATP"/>
    <property type="match status" value="1"/>
</dbReference>
<dbReference type="KEGG" id="tva:4764924"/>
<feature type="domain" description="Protein kinase" evidence="7">
    <location>
        <begin position="23"/>
        <end position="280"/>
    </location>
</feature>
<reference evidence="8" key="2">
    <citation type="journal article" date="2007" name="Science">
        <title>Draft genome sequence of the sexually transmitted pathogen Trichomonas vaginalis.</title>
        <authorList>
            <person name="Carlton J.M."/>
            <person name="Hirt R.P."/>
            <person name="Silva J.C."/>
            <person name="Delcher A.L."/>
            <person name="Schatz M."/>
            <person name="Zhao Q."/>
            <person name="Wortman J.R."/>
            <person name="Bidwell S.L."/>
            <person name="Alsmark U.C.M."/>
            <person name="Besteiro S."/>
            <person name="Sicheritz-Ponten T."/>
            <person name="Noel C.J."/>
            <person name="Dacks J.B."/>
            <person name="Foster P.G."/>
            <person name="Simillion C."/>
            <person name="Van de Peer Y."/>
            <person name="Miranda-Saavedra D."/>
            <person name="Barton G.J."/>
            <person name="Westrop G.D."/>
            <person name="Mueller S."/>
            <person name="Dessi D."/>
            <person name="Fiori P.L."/>
            <person name="Ren Q."/>
            <person name="Paulsen I."/>
            <person name="Zhang H."/>
            <person name="Bastida-Corcuera F.D."/>
            <person name="Simoes-Barbosa A."/>
            <person name="Brown M.T."/>
            <person name="Hayes R.D."/>
            <person name="Mukherjee M."/>
            <person name="Okumura C.Y."/>
            <person name="Schneider R."/>
            <person name="Smith A.J."/>
            <person name="Vanacova S."/>
            <person name="Villalvazo M."/>
            <person name="Haas B.J."/>
            <person name="Pertea M."/>
            <person name="Feldblyum T.V."/>
            <person name="Utterback T.R."/>
            <person name="Shu C.L."/>
            <person name="Osoegawa K."/>
            <person name="de Jong P.J."/>
            <person name="Hrdy I."/>
            <person name="Horvathova L."/>
            <person name="Zubacova Z."/>
            <person name="Dolezal P."/>
            <person name="Malik S.B."/>
            <person name="Logsdon J.M. Jr."/>
            <person name="Henze K."/>
            <person name="Gupta A."/>
            <person name="Wang C.C."/>
            <person name="Dunne R.L."/>
            <person name="Upcroft J.A."/>
            <person name="Upcroft P."/>
            <person name="White O."/>
            <person name="Salzberg S.L."/>
            <person name="Tang P."/>
            <person name="Chiu C.-H."/>
            <person name="Lee Y.-S."/>
            <person name="Embley T.M."/>
            <person name="Coombs G.H."/>
            <person name="Mottram J.C."/>
            <person name="Tachezy J."/>
            <person name="Fraser-Liggett C.M."/>
            <person name="Johnson P.J."/>
        </authorList>
    </citation>
    <scope>NUCLEOTIDE SEQUENCE [LARGE SCALE GENOMIC DNA]</scope>
    <source>
        <strain evidence="8">G3</strain>
    </source>
</reference>
<comment type="similarity">
    <text evidence="6">Belongs to the protein kinase superfamily.</text>
</comment>
<dbReference type="PANTHER" id="PTHR24348:SF22">
    <property type="entry name" value="NON-SPECIFIC SERINE_THREONINE PROTEIN KINASE"/>
    <property type="match status" value="1"/>
</dbReference>
<evidence type="ECO:0000256" key="5">
    <source>
        <dbReference type="PROSITE-ProRule" id="PRU10141"/>
    </source>
</evidence>
<evidence type="ECO:0000256" key="2">
    <source>
        <dbReference type="ARBA" id="ARBA00022741"/>
    </source>
</evidence>
<keyword evidence="1" id="KW-0808">Transferase</keyword>
<evidence type="ECO:0000256" key="1">
    <source>
        <dbReference type="ARBA" id="ARBA00022679"/>
    </source>
</evidence>
<dbReference type="STRING" id="5722.A2EJX1"/>
<dbReference type="InterPro" id="IPR045269">
    <property type="entry name" value="Atg1-like"/>
</dbReference>
<evidence type="ECO:0000259" key="7">
    <source>
        <dbReference type="PROSITE" id="PS50011"/>
    </source>
</evidence>
<dbReference type="GO" id="GO:0005524">
    <property type="term" value="F:ATP binding"/>
    <property type="evidence" value="ECO:0007669"/>
    <property type="project" value="UniProtKB-UniRule"/>
</dbReference>
<dbReference type="PANTHER" id="PTHR24348">
    <property type="entry name" value="SERINE/THREONINE-PROTEIN KINASE UNC-51-RELATED"/>
    <property type="match status" value="1"/>
</dbReference>
<dbReference type="VEuPathDB" id="TrichDB:TVAG_311640"/>
<keyword evidence="4 5" id="KW-0067">ATP-binding</keyword>
<dbReference type="InterPro" id="IPR011009">
    <property type="entry name" value="Kinase-like_dom_sf"/>
</dbReference>
<accession>A2EJX1</accession>
<dbReference type="SUPFAM" id="SSF56112">
    <property type="entry name" value="Protein kinase-like (PK-like)"/>
    <property type="match status" value="1"/>
</dbReference>
<protein>
    <submittedName>
        <fullName evidence="8">CAMK family protein kinase</fullName>
    </submittedName>
</protein>
<keyword evidence="2 5" id="KW-0547">Nucleotide-binding</keyword>
<dbReference type="OMA" id="VEREIMN"/>
<dbReference type="eggNOG" id="KOG0586">
    <property type="taxonomic scope" value="Eukaryota"/>
</dbReference>
<evidence type="ECO:0000256" key="6">
    <source>
        <dbReference type="RuleBase" id="RU000304"/>
    </source>
</evidence>
<dbReference type="AlphaFoldDB" id="A2EJX1"/>
<dbReference type="Gene3D" id="1.10.510.10">
    <property type="entry name" value="Transferase(Phosphotransferase) domain 1"/>
    <property type="match status" value="1"/>
</dbReference>
<evidence type="ECO:0000256" key="3">
    <source>
        <dbReference type="ARBA" id="ARBA00022777"/>
    </source>
</evidence>
<evidence type="ECO:0000313" key="8">
    <source>
        <dbReference type="EMBL" id="EAY07039.1"/>
    </source>
</evidence>
<keyword evidence="6" id="KW-0723">Serine/threonine-protein kinase</keyword>
<evidence type="ECO:0000313" key="9">
    <source>
        <dbReference type="Proteomes" id="UP000001542"/>
    </source>
</evidence>
<dbReference type="OrthoDB" id="503873at2759"/>
<dbReference type="InterPro" id="IPR017441">
    <property type="entry name" value="Protein_kinase_ATP_BS"/>
</dbReference>
<dbReference type="SMART" id="SM00220">
    <property type="entry name" value="S_TKc"/>
    <property type="match status" value="1"/>
</dbReference>
<dbReference type="GO" id="GO:0004674">
    <property type="term" value="F:protein serine/threonine kinase activity"/>
    <property type="evidence" value="ECO:0000318"/>
    <property type="project" value="GO_Central"/>
</dbReference>
<dbReference type="PROSITE" id="PS50011">
    <property type="entry name" value="PROTEIN_KINASE_DOM"/>
    <property type="match status" value="1"/>
</dbReference>
<dbReference type="FunFam" id="3.30.200.20:FF:000042">
    <property type="entry name" value="Aurora kinase A"/>
    <property type="match status" value="1"/>
</dbReference>